<evidence type="ECO:0000259" key="12">
    <source>
        <dbReference type="PROSITE" id="PS50885"/>
    </source>
</evidence>
<dbReference type="SUPFAM" id="SSF58104">
    <property type="entry name" value="Methyl-accepting chemotaxis protein (MCP) signaling domain"/>
    <property type="match status" value="1"/>
</dbReference>
<dbReference type="PANTHER" id="PTHR32089:SF112">
    <property type="entry name" value="LYSOZYME-LIKE PROTEIN-RELATED"/>
    <property type="match status" value="1"/>
</dbReference>
<gene>
    <name evidence="13" type="ORF">EDD66_103241</name>
</gene>
<evidence type="ECO:0000256" key="3">
    <source>
        <dbReference type="ARBA" id="ARBA00022500"/>
    </source>
</evidence>
<sequence length="720" mass="80107">MKVGSKMKIGFRWNRKGIRSKKNGITDQAHIVEQKEKRNSINGMKTFHSINTKIALLMVSFIILAVLVASTYIINISGNVLSNNTKTTLLDLVNARSKDIDKSIDTMNASMSYLDNSEDLFNFQGSKGVRMKAESKRALEKYMEKNSDHENISLLDLSGMIVLSSDTSLIGTDCSQEEYIQKIIKDKIPAQSNVFFAGEDRTPVVTLGIPEVSVYDENEVVGILTTTVKVSLLSDTIANIKVLDEKNSYAYLLDSNGTYIYDPNTEIIGTVTQNKDLLDIVKKISEGKIPEPAVLHNNMNGKDYYVSYRISPINNWILCMVIDKEVIDQPITRMIQSAVIISILIIIILSTIGYLFSYTITTPIKKVTKLIKKTADFDLSADDPYEYLTNKKDETGHMSKSILKMRKAFREMMMQVLESSEMISNRANDLYDIANTVNDNAYDNSATGEQLSASMEQSSTSSDSINKDIGNIEARTFDIREKAITGVHLSKSIMDRAKNLKKSTEIASNRTKLIYDSVKKETETAIEKSKSVSKINDLTNTIMDIAAQTNLLSLNASIEAARAGEAGRGFSVVANEIRNLSEQSANTVSNITEIVESVNLAVKKMSDSLIQILHFLDENVLSDYSNFISVSDQYNKDAIYVNDTMDNIHEAVDNLSETMVKITSEMDEINSAISESAKGVIDIVKHNHGIEVLTTETYNKVKETLSSADSLKSIVEVFKL</sequence>
<dbReference type="Gene3D" id="3.30.450.20">
    <property type="entry name" value="PAS domain"/>
    <property type="match status" value="1"/>
</dbReference>
<evidence type="ECO:0000256" key="8">
    <source>
        <dbReference type="ARBA" id="ARBA00029447"/>
    </source>
</evidence>
<dbReference type="Pfam" id="PF00015">
    <property type="entry name" value="MCPsignal"/>
    <property type="match status" value="1"/>
</dbReference>
<feature type="transmembrane region" description="Helical" evidence="10">
    <location>
        <begin position="334"/>
        <end position="356"/>
    </location>
</feature>
<proteinExistence type="inferred from homology"/>
<organism evidence="13 14">
    <name type="scientific">Mobilisporobacter senegalensis</name>
    <dbReference type="NCBI Taxonomy" id="1329262"/>
    <lineage>
        <taxon>Bacteria</taxon>
        <taxon>Bacillati</taxon>
        <taxon>Bacillota</taxon>
        <taxon>Clostridia</taxon>
        <taxon>Lachnospirales</taxon>
        <taxon>Lachnospiraceae</taxon>
        <taxon>Mobilisporobacter</taxon>
    </lineage>
</organism>
<accession>A0A3N1XRP6</accession>
<evidence type="ECO:0000256" key="7">
    <source>
        <dbReference type="ARBA" id="ARBA00023224"/>
    </source>
</evidence>
<keyword evidence="4 10" id="KW-0812">Transmembrane</keyword>
<dbReference type="Proteomes" id="UP000273083">
    <property type="component" value="Unassembled WGS sequence"/>
</dbReference>
<keyword evidence="6 10" id="KW-0472">Membrane</keyword>
<name>A0A3N1XRP6_9FIRM</name>
<evidence type="ECO:0000256" key="5">
    <source>
        <dbReference type="ARBA" id="ARBA00022989"/>
    </source>
</evidence>
<dbReference type="PROSITE" id="PS50885">
    <property type="entry name" value="HAMP"/>
    <property type="match status" value="1"/>
</dbReference>
<keyword evidence="3" id="KW-0145">Chemotaxis</keyword>
<dbReference type="SMART" id="SM00283">
    <property type="entry name" value="MA"/>
    <property type="match status" value="1"/>
</dbReference>
<dbReference type="GO" id="GO:0005886">
    <property type="term" value="C:plasma membrane"/>
    <property type="evidence" value="ECO:0007669"/>
    <property type="project" value="UniProtKB-SubCell"/>
</dbReference>
<dbReference type="OrthoDB" id="5449717at2"/>
<evidence type="ECO:0000256" key="2">
    <source>
        <dbReference type="ARBA" id="ARBA00022475"/>
    </source>
</evidence>
<evidence type="ECO:0000256" key="4">
    <source>
        <dbReference type="ARBA" id="ARBA00022692"/>
    </source>
</evidence>
<dbReference type="AlphaFoldDB" id="A0A3N1XRP6"/>
<evidence type="ECO:0000313" key="14">
    <source>
        <dbReference type="Proteomes" id="UP000273083"/>
    </source>
</evidence>
<feature type="domain" description="HAMP" evidence="12">
    <location>
        <begin position="358"/>
        <end position="414"/>
    </location>
</feature>
<evidence type="ECO:0000256" key="9">
    <source>
        <dbReference type="PROSITE-ProRule" id="PRU00284"/>
    </source>
</evidence>
<comment type="similarity">
    <text evidence="8">Belongs to the methyl-accepting chemotaxis (MCP) protein family.</text>
</comment>
<keyword evidence="2" id="KW-1003">Cell membrane</keyword>
<feature type="domain" description="Methyl-accepting transducer" evidence="11">
    <location>
        <begin position="419"/>
        <end position="684"/>
    </location>
</feature>
<evidence type="ECO:0000259" key="11">
    <source>
        <dbReference type="PROSITE" id="PS50111"/>
    </source>
</evidence>
<feature type="transmembrane region" description="Helical" evidence="10">
    <location>
        <begin position="54"/>
        <end position="74"/>
    </location>
</feature>
<dbReference type="InterPro" id="IPR003660">
    <property type="entry name" value="HAMP_dom"/>
</dbReference>
<dbReference type="Gene3D" id="1.10.287.950">
    <property type="entry name" value="Methyl-accepting chemotaxis protein"/>
    <property type="match status" value="1"/>
</dbReference>
<evidence type="ECO:0000256" key="10">
    <source>
        <dbReference type="SAM" id="Phobius"/>
    </source>
</evidence>
<dbReference type="Pfam" id="PF02743">
    <property type="entry name" value="dCache_1"/>
    <property type="match status" value="1"/>
</dbReference>
<dbReference type="CDD" id="cd12912">
    <property type="entry name" value="PDC2_MCP_like"/>
    <property type="match status" value="1"/>
</dbReference>
<evidence type="ECO:0000256" key="6">
    <source>
        <dbReference type="ARBA" id="ARBA00023136"/>
    </source>
</evidence>
<dbReference type="GO" id="GO:0007165">
    <property type="term" value="P:signal transduction"/>
    <property type="evidence" value="ECO:0007669"/>
    <property type="project" value="UniProtKB-KW"/>
</dbReference>
<keyword evidence="14" id="KW-1185">Reference proteome</keyword>
<dbReference type="GO" id="GO:0006935">
    <property type="term" value="P:chemotaxis"/>
    <property type="evidence" value="ECO:0007669"/>
    <property type="project" value="UniProtKB-KW"/>
</dbReference>
<dbReference type="InterPro" id="IPR033479">
    <property type="entry name" value="dCache_1"/>
</dbReference>
<dbReference type="PANTHER" id="PTHR32089">
    <property type="entry name" value="METHYL-ACCEPTING CHEMOTAXIS PROTEIN MCPB"/>
    <property type="match status" value="1"/>
</dbReference>
<evidence type="ECO:0000313" key="13">
    <source>
        <dbReference type="EMBL" id="ROR29305.1"/>
    </source>
</evidence>
<keyword evidence="7 9" id="KW-0807">Transducer</keyword>
<comment type="subcellular location">
    <subcellularLocation>
        <location evidence="1">Cell membrane</location>
        <topology evidence="1">Multi-pass membrane protein</topology>
    </subcellularLocation>
</comment>
<evidence type="ECO:0000256" key="1">
    <source>
        <dbReference type="ARBA" id="ARBA00004651"/>
    </source>
</evidence>
<dbReference type="InterPro" id="IPR004089">
    <property type="entry name" value="MCPsignal_dom"/>
</dbReference>
<dbReference type="PROSITE" id="PS50111">
    <property type="entry name" value="CHEMOTAXIS_TRANSDUC_2"/>
    <property type="match status" value="1"/>
</dbReference>
<reference evidence="13 14" key="1">
    <citation type="submission" date="2018-11" db="EMBL/GenBank/DDBJ databases">
        <title>Genomic Encyclopedia of Type Strains, Phase IV (KMG-IV): sequencing the most valuable type-strain genomes for metagenomic binning, comparative biology and taxonomic classification.</title>
        <authorList>
            <person name="Goeker M."/>
        </authorList>
    </citation>
    <scope>NUCLEOTIDE SEQUENCE [LARGE SCALE GENOMIC DNA]</scope>
    <source>
        <strain evidence="13 14">DSM 26537</strain>
    </source>
</reference>
<dbReference type="EMBL" id="RJVG01000003">
    <property type="protein sequence ID" value="ROR29305.1"/>
    <property type="molecule type" value="Genomic_DNA"/>
</dbReference>
<protein>
    <submittedName>
        <fullName evidence="13">Methyl-accepting chemotaxis sensory transducer with Cache sensor</fullName>
    </submittedName>
</protein>
<keyword evidence="5 10" id="KW-1133">Transmembrane helix</keyword>
<comment type="caution">
    <text evidence="13">The sequence shown here is derived from an EMBL/GenBank/DDBJ whole genome shotgun (WGS) entry which is preliminary data.</text>
</comment>